<sequence length="345" mass="39673">MIHPTEEAVWSLFLRLENEPAAKRFLTERYREQGVENAERAAYLSSQPFRYYLKLGRETIHSIRTCDPLIQPLPAYYGMMHLMKALILSRTPDYPQNTSVLRHGLSTRKRKKSLFRFRDEEVRVQKEGLFPLLLGLFGIWGLEGEVLFLKELWGLIPELQETYQFLYGRTTLYPIVCHEEDVTTPFSYSVSEKLLDALHLTPAGWIRRLNGPMTEGNHTITLLSVDNGRVFFQLQSDPDKPIRLEGIHPWFRTSLASQSFVYTGENAVCGLLPELLVHYAILFALSMLCRYETPLWAEMNLEGTADETALIRSFLLLVQVKTPLLVWEALWGRNGCFHNSSTGCG</sequence>
<gene>
    <name evidence="1" type="ORF">NWF35_01155</name>
</gene>
<dbReference type="Pfam" id="PF14175">
    <property type="entry name" value="YaaC"/>
    <property type="match status" value="1"/>
</dbReference>
<protein>
    <submittedName>
        <fullName evidence="1">YaaC family protein</fullName>
    </submittedName>
</protein>
<proteinExistence type="predicted"/>
<name>A0ABT8IIG1_9BACL</name>
<reference evidence="1" key="1">
    <citation type="submission" date="2022-08" db="EMBL/GenBank/DDBJ databases">
        <title>Polycladomyces zharkentsis sp. nov., a novel thermophilic CMC and starch-degrading bacterium isolated from a geothermal spring in Kazakhstan.</title>
        <authorList>
            <person name="Mashzhan A."/>
            <person name="Kistaubaeva A."/>
            <person name="Javier-Lopez R."/>
            <person name="Birkeland N.-K."/>
        </authorList>
    </citation>
    <scope>NUCLEOTIDE SEQUENCE</scope>
    <source>
        <strain evidence="1">KSR 13</strain>
    </source>
</reference>
<keyword evidence="2" id="KW-1185">Reference proteome</keyword>
<dbReference type="RefSeq" id="WP_301237268.1">
    <property type="nucleotide sequence ID" value="NZ_JANRHH010000011.1"/>
</dbReference>
<dbReference type="InterPro" id="IPR026988">
    <property type="entry name" value="YaaC-like"/>
</dbReference>
<evidence type="ECO:0000313" key="1">
    <source>
        <dbReference type="EMBL" id="MDN4592537.1"/>
    </source>
</evidence>
<evidence type="ECO:0000313" key="2">
    <source>
        <dbReference type="Proteomes" id="UP001174196"/>
    </source>
</evidence>
<dbReference type="EMBL" id="JANRHH010000011">
    <property type="protein sequence ID" value="MDN4592537.1"/>
    <property type="molecule type" value="Genomic_DNA"/>
</dbReference>
<organism evidence="1 2">
    <name type="scientific">Polycladomyces subterraneus</name>
    <dbReference type="NCBI Taxonomy" id="1016997"/>
    <lineage>
        <taxon>Bacteria</taxon>
        <taxon>Bacillati</taxon>
        <taxon>Bacillota</taxon>
        <taxon>Bacilli</taxon>
        <taxon>Bacillales</taxon>
        <taxon>Thermoactinomycetaceae</taxon>
        <taxon>Polycladomyces</taxon>
    </lineage>
</organism>
<comment type="caution">
    <text evidence="1">The sequence shown here is derived from an EMBL/GenBank/DDBJ whole genome shotgun (WGS) entry which is preliminary data.</text>
</comment>
<dbReference type="Proteomes" id="UP001174196">
    <property type="component" value="Unassembled WGS sequence"/>
</dbReference>
<accession>A0ABT8IIG1</accession>